<dbReference type="RefSeq" id="WP_013889032.1">
    <property type="nucleotide sequence ID" value="NC_015673.1"/>
</dbReference>
<proteinExistence type="inferred from homology"/>
<evidence type="ECO:0000256" key="6">
    <source>
        <dbReference type="SAM" id="MobiDB-lite"/>
    </source>
</evidence>
<dbReference type="KEGG" id="crd:CRES_1693"/>
<keyword evidence="1 5" id="KW-1003">Cell membrane</keyword>
<dbReference type="GO" id="GO:0005886">
    <property type="term" value="C:plasma membrane"/>
    <property type="evidence" value="ECO:0007669"/>
    <property type="project" value="UniProtKB-SubCell"/>
</dbReference>
<sequence>MSTPKRPGSSANRAAPSRRSKILGALAAIVAAAFFLVPVLVRTYTDLMWFKSVEHSGVFINVLLTRIVLFAVFGLAGALLAWLAAFLAYRTRPDSSSMGAMPSGSPLVELRPMIRKNLRPFLVGVPLFVGLITGLVAQSNWRTAMMFINGESFGVNDPQFGKDLGFYAFNLPMLQMILSTFSVLLMLACVINAVGHYLLGSITTGNPRLGEKAKISTPARRQLAIIAGIWMILKAVGYWFQRYALMNTAHQTFTGASFTDINAKLPAQIVLLVISLFVAALFFFTIVMRDLRIPALAVALMVGSTLAIGVAWPLVLEQFSVSPNRAEKEREYIGRNIEATRFAYNIGDDYVTYDQKWGAAEASDAKDTNSIAKDDETLSNIRLLDPEILNPTFTQQKQLRNFYGFPKELAIDRYQVDGKMRDFVVAARELDPNALTGNQNDWLNRHTVYTHGNGFIAAPARKVDAVAREAGSDRGGYPVYTTADLQSIESGKQDGELRVDLKQPRIYFGPLIASSRQANSDYAIVANRGTDDDLEYDTDAKNYTYTGKGGVNISNYFNRLMFSAHFESMNMLLTDRIGEGSKILFERDPRERVHKVAPWLTTDSKTYPVVMDGRIKWIVDGYTTLDNLPYSQRMSLTDTTADATNPGGVNQNQIVSNDVSYIRNSVKAVVDAYDGSVDLYEFDDKDPVLKAWRKAFPDVVKPKSEISDELRNHLRFPEDMFKVQRELIAKYHVSDPGVFFQNDAFWSVPSDPTAPKNRSDLAQPPYYVVAADPVTGKASFQLTSPFRGLRREFLAAHMTASSDPDSYGKIHVRVLPTNTQTQGPAQAQDTMMSSGEIARERTLLEGSNELKNGNLLTLPVGDGQILYVEPVYSERKGQDSAFPKLLRVLVSYKGQVGYAPTIAEALSQVGIDASAATDIKEVDGSVKKPSGEAGKGDTGDKDDKGAANKDDEKGSQPQGDGANVDTTPEKKVRDAMDKVKEKRQSGSFEEFGKALDELDKAVAELQEARK</sequence>
<feature type="region of interest" description="Disordered" evidence="6">
    <location>
        <begin position="922"/>
        <end position="987"/>
    </location>
</feature>
<feature type="transmembrane region" description="Helical" evidence="5">
    <location>
        <begin position="295"/>
        <end position="315"/>
    </location>
</feature>
<reference evidence="7 8" key="1">
    <citation type="journal article" date="2012" name="BMC Genomics">
        <title>Complete genome sequence, lifestyle, and multi-drug resistance of the human pathogen Corynebacterium resistens DSM 45100 isolated from blood samples of a leukemia patient.</title>
        <authorList>
            <person name="Schroder J."/>
            <person name="Maus I."/>
            <person name="Meyer K."/>
            <person name="Wordemann S."/>
            <person name="Blom J."/>
            <person name="Jaenicke S."/>
            <person name="Schneider J."/>
            <person name="Trost E."/>
            <person name="Tauch A."/>
        </authorList>
    </citation>
    <scope>NUCLEOTIDE SEQUENCE [LARGE SCALE GENOMIC DNA]</scope>
    <source>
        <strain evidence="8">DSM 45100 / JCM 12819 / CCUG 50093 / GTC 2026 / SICGH 158</strain>
    </source>
</reference>
<evidence type="ECO:0000313" key="7">
    <source>
        <dbReference type="EMBL" id="AEI10045.1"/>
    </source>
</evidence>
<feature type="transmembrane region" description="Helical" evidence="5">
    <location>
        <begin position="267"/>
        <end position="288"/>
    </location>
</feature>
<feature type="compositionally biased region" description="Basic and acidic residues" evidence="6">
    <location>
        <begin position="922"/>
        <end position="954"/>
    </location>
</feature>
<evidence type="ECO:0000256" key="5">
    <source>
        <dbReference type="HAMAP-Rule" id="MF_01600"/>
    </source>
</evidence>
<evidence type="ECO:0000256" key="1">
    <source>
        <dbReference type="ARBA" id="ARBA00022475"/>
    </source>
</evidence>
<dbReference type="AlphaFoldDB" id="F8E0W6"/>
<feature type="transmembrane region" description="Helical" evidence="5">
    <location>
        <begin position="223"/>
        <end position="240"/>
    </location>
</feature>
<evidence type="ECO:0000256" key="3">
    <source>
        <dbReference type="ARBA" id="ARBA00022989"/>
    </source>
</evidence>
<dbReference type="PANTHER" id="PTHR39344:SF1">
    <property type="entry name" value="UPF0182 PROTEIN SLL1060"/>
    <property type="match status" value="1"/>
</dbReference>
<dbReference type="InterPro" id="IPR005372">
    <property type="entry name" value="UPF0182"/>
</dbReference>
<dbReference type="PANTHER" id="PTHR39344">
    <property type="entry name" value="UPF0182 PROTEIN SLL1060"/>
    <property type="match status" value="1"/>
</dbReference>
<evidence type="ECO:0000256" key="2">
    <source>
        <dbReference type="ARBA" id="ARBA00022692"/>
    </source>
</evidence>
<comment type="subcellular location">
    <subcellularLocation>
        <location evidence="5">Cell membrane</location>
        <topology evidence="5">Multi-pass membrane protein</topology>
    </subcellularLocation>
</comment>
<feature type="transmembrane region" description="Helical" evidence="5">
    <location>
        <begin position="67"/>
        <end position="89"/>
    </location>
</feature>
<dbReference type="eggNOG" id="COG1615">
    <property type="taxonomic scope" value="Bacteria"/>
</dbReference>
<dbReference type="Pfam" id="PF03699">
    <property type="entry name" value="UPF0182"/>
    <property type="match status" value="1"/>
</dbReference>
<keyword evidence="2 5" id="KW-0812">Transmembrane</keyword>
<feature type="compositionally biased region" description="Basic and acidic residues" evidence="6">
    <location>
        <begin position="967"/>
        <end position="987"/>
    </location>
</feature>
<dbReference type="GO" id="GO:0005576">
    <property type="term" value="C:extracellular region"/>
    <property type="evidence" value="ECO:0007669"/>
    <property type="project" value="TreeGrafter"/>
</dbReference>
<evidence type="ECO:0000256" key="4">
    <source>
        <dbReference type="ARBA" id="ARBA00023136"/>
    </source>
</evidence>
<keyword evidence="4 5" id="KW-0472">Membrane</keyword>
<feature type="transmembrane region" description="Helical" evidence="5">
    <location>
        <begin position="176"/>
        <end position="202"/>
    </location>
</feature>
<evidence type="ECO:0000313" key="8">
    <source>
        <dbReference type="Proteomes" id="UP000000492"/>
    </source>
</evidence>
<keyword evidence="8" id="KW-1185">Reference proteome</keyword>
<feature type="transmembrane region" description="Helical" evidence="5">
    <location>
        <begin position="21"/>
        <end position="41"/>
    </location>
</feature>
<name>F8E0W6_CORRG</name>
<keyword evidence="3 5" id="KW-1133">Transmembrane helix</keyword>
<accession>F8E0W6</accession>
<dbReference type="Proteomes" id="UP000000492">
    <property type="component" value="Chromosome"/>
</dbReference>
<organism evidence="7 8">
    <name type="scientific">Corynebacterium resistens (strain DSM 45100 / JCM 12819 / GTC 2026 / SICGH 158)</name>
    <dbReference type="NCBI Taxonomy" id="662755"/>
    <lineage>
        <taxon>Bacteria</taxon>
        <taxon>Bacillati</taxon>
        <taxon>Actinomycetota</taxon>
        <taxon>Actinomycetes</taxon>
        <taxon>Mycobacteriales</taxon>
        <taxon>Corynebacteriaceae</taxon>
        <taxon>Corynebacterium</taxon>
    </lineage>
</organism>
<feature type="transmembrane region" description="Helical" evidence="5">
    <location>
        <begin position="121"/>
        <end position="141"/>
    </location>
</feature>
<comment type="similarity">
    <text evidence="5">Belongs to the UPF0182 family.</text>
</comment>
<dbReference type="NCBIfam" id="NF000825">
    <property type="entry name" value="PRK00068.1"/>
    <property type="match status" value="1"/>
</dbReference>
<dbReference type="HOGENOM" id="CLU_007733_1_0_11"/>
<gene>
    <name evidence="7" type="ordered locus">CRES_1693</name>
</gene>
<dbReference type="HAMAP" id="MF_01600">
    <property type="entry name" value="UPF0182"/>
    <property type="match status" value="1"/>
</dbReference>
<dbReference type="EMBL" id="CP002857">
    <property type="protein sequence ID" value="AEI10045.1"/>
    <property type="molecule type" value="Genomic_DNA"/>
</dbReference>
<dbReference type="OrthoDB" id="9763654at2"/>
<protein>
    <recommendedName>
        <fullName evidence="5">UPF0182 protein CRES_1693</fullName>
    </recommendedName>
</protein>